<dbReference type="GO" id="GO:0000785">
    <property type="term" value="C:chromatin"/>
    <property type="evidence" value="ECO:0007669"/>
    <property type="project" value="TreeGrafter"/>
</dbReference>
<evidence type="ECO:0000256" key="2">
    <source>
        <dbReference type="ARBA" id="ARBA00023004"/>
    </source>
</evidence>
<dbReference type="PaxDb" id="2903-EOD41865"/>
<accession>A0A0D3L1I0</accession>
<feature type="domain" description="JmjN" evidence="4">
    <location>
        <begin position="30"/>
        <end position="71"/>
    </location>
</feature>
<dbReference type="GO" id="GO:0046872">
    <property type="term" value="F:metal ion binding"/>
    <property type="evidence" value="ECO:0007669"/>
    <property type="project" value="UniProtKB-KW"/>
</dbReference>
<dbReference type="GO" id="GO:0003677">
    <property type="term" value="F:DNA binding"/>
    <property type="evidence" value="ECO:0007669"/>
    <property type="project" value="InterPro"/>
</dbReference>
<dbReference type="Proteomes" id="UP000013827">
    <property type="component" value="Unassembled WGS sequence"/>
</dbReference>
<dbReference type="GeneID" id="17287135"/>
<dbReference type="Pfam" id="PF02375">
    <property type="entry name" value="JmjN"/>
    <property type="match status" value="1"/>
</dbReference>
<dbReference type="Gene3D" id="1.10.150.60">
    <property type="entry name" value="ARID DNA-binding domain"/>
    <property type="match status" value="1"/>
</dbReference>
<dbReference type="HOGENOM" id="CLU_1009828_0_0_1"/>
<evidence type="ECO:0008006" key="7">
    <source>
        <dbReference type="Google" id="ProtNLM"/>
    </source>
</evidence>
<keyword evidence="2" id="KW-0408">Iron</keyword>
<dbReference type="InterPro" id="IPR036431">
    <property type="entry name" value="ARID_dom_sf"/>
</dbReference>
<dbReference type="PROSITE" id="PS51183">
    <property type="entry name" value="JMJN"/>
    <property type="match status" value="1"/>
</dbReference>
<evidence type="ECO:0000259" key="4">
    <source>
        <dbReference type="PROSITE" id="PS51183"/>
    </source>
</evidence>
<reference evidence="5" key="2">
    <citation type="submission" date="2024-10" db="UniProtKB">
        <authorList>
            <consortium name="EnsemblProtists"/>
        </authorList>
    </citation>
    <scope>IDENTIFICATION</scope>
</reference>
<evidence type="ECO:0000256" key="1">
    <source>
        <dbReference type="ARBA" id="ARBA00022723"/>
    </source>
</evidence>
<keyword evidence="1" id="KW-0479">Metal-binding</keyword>
<dbReference type="PANTHER" id="PTHR10694">
    <property type="entry name" value="LYSINE-SPECIFIC DEMETHYLASE"/>
    <property type="match status" value="1"/>
</dbReference>
<dbReference type="eggNOG" id="KOG1246">
    <property type="taxonomic scope" value="Eukaryota"/>
</dbReference>
<name>A0A0D3L1I0_EMIH1</name>
<evidence type="ECO:0000313" key="6">
    <source>
        <dbReference type="Proteomes" id="UP000013827"/>
    </source>
</evidence>
<dbReference type="PANTHER" id="PTHR10694:SF33">
    <property type="entry name" value="LYSINE-SPECIFIC DEMETHYLASE 5"/>
    <property type="match status" value="1"/>
</dbReference>
<dbReference type="GO" id="GO:0005634">
    <property type="term" value="C:nucleus"/>
    <property type="evidence" value="ECO:0007669"/>
    <property type="project" value="TreeGrafter"/>
</dbReference>
<dbReference type="EnsemblProtists" id="EOD41865">
    <property type="protein sequence ID" value="EOD41865"/>
    <property type="gene ID" value="EMIHUDRAFT_194430"/>
</dbReference>
<dbReference type="SMART" id="SM00501">
    <property type="entry name" value="BRIGHT"/>
    <property type="match status" value="1"/>
</dbReference>
<dbReference type="PROSITE" id="PS51011">
    <property type="entry name" value="ARID"/>
    <property type="match status" value="1"/>
</dbReference>
<dbReference type="Pfam" id="PF01388">
    <property type="entry name" value="ARID"/>
    <property type="match status" value="1"/>
</dbReference>
<dbReference type="STRING" id="2903.R1FRY3"/>
<dbReference type="RefSeq" id="XP_005794294.1">
    <property type="nucleotide sequence ID" value="XM_005794237.1"/>
</dbReference>
<dbReference type="SMART" id="SM01014">
    <property type="entry name" value="ARID"/>
    <property type="match status" value="1"/>
</dbReference>
<organism evidence="5 6">
    <name type="scientific">Emiliania huxleyi (strain CCMP1516)</name>
    <dbReference type="NCBI Taxonomy" id="280463"/>
    <lineage>
        <taxon>Eukaryota</taxon>
        <taxon>Haptista</taxon>
        <taxon>Haptophyta</taxon>
        <taxon>Prymnesiophyceae</taxon>
        <taxon>Isochrysidales</taxon>
        <taxon>Noelaerhabdaceae</taxon>
        <taxon>Emiliania</taxon>
    </lineage>
</organism>
<protein>
    <recommendedName>
        <fullName evidence="7">ARID domain-containing protein</fullName>
    </recommendedName>
</protein>
<reference evidence="6" key="1">
    <citation type="journal article" date="2013" name="Nature">
        <title>Pan genome of the phytoplankton Emiliania underpins its global distribution.</title>
        <authorList>
            <person name="Read B.A."/>
            <person name="Kegel J."/>
            <person name="Klute M.J."/>
            <person name="Kuo A."/>
            <person name="Lefebvre S.C."/>
            <person name="Maumus F."/>
            <person name="Mayer C."/>
            <person name="Miller J."/>
            <person name="Monier A."/>
            <person name="Salamov A."/>
            <person name="Young J."/>
            <person name="Aguilar M."/>
            <person name="Claverie J.M."/>
            <person name="Frickenhaus S."/>
            <person name="Gonzalez K."/>
            <person name="Herman E.K."/>
            <person name="Lin Y.C."/>
            <person name="Napier J."/>
            <person name="Ogata H."/>
            <person name="Sarno A.F."/>
            <person name="Shmutz J."/>
            <person name="Schroeder D."/>
            <person name="de Vargas C."/>
            <person name="Verret F."/>
            <person name="von Dassow P."/>
            <person name="Valentin K."/>
            <person name="Van de Peer Y."/>
            <person name="Wheeler G."/>
            <person name="Dacks J.B."/>
            <person name="Delwiche C.F."/>
            <person name="Dyhrman S.T."/>
            <person name="Glockner G."/>
            <person name="John U."/>
            <person name="Richards T."/>
            <person name="Worden A.Z."/>
            <person name="Zhang X."/>
            <person name="Grigoriev I.V."/>
            <person name="Allen A.E."/>
            <person name="Bidle K."/>
            <person name="Borodovsky M."/>
            <person name="Bowler C."/>
            <person name="Brownlee C."/>
            <person name="Cock J.M."/>
            <person name="Elias M."/>
            <person name="Gladyshev V.N."/>
            <person name="Groth M."/>
            <person name="Guda C."/>
            <person name="Hadaegh A."/>
            <person name="Iglesias-Rodriguez M.D."/>
            <person name="Jenkins J."/>
            <person name="Jones B.M."/>
            <person name="Lawson T."/>
            <person name="Leese F."/>
            <person name="Lindquist E."/>
            <person name="Lobanov A."/>
            <person name="Lomsadze A."/>
            <person name="Malik S.B."/>
            <person name="Marsh M.E."/>
            <person name="Mackinder L."/>
            <person name="Mock T."/>
            <person name="Mueller-Roeber B."/>
            <person name="Pagarete A."/>
            <person name="Parker M."/>
            <person name="Probert I."/>
            <person name="Quesneville H."/>
            <person name="Raines C."/>
            <person name="Rensing S.A."/>
            <person name="Riano-Pachon D.M."/>
            <person name="Richier S."/>
            <person name="Rokitta S."/>
            <person name="Shiraiwa Y."/>
            <person name="Soanes D.M."/>
            <person name="van der Giezen M."/>
            <person name="Wahlund T.M."/>
            <person name="Williams B."/>
            <person name="Wilson W."/>
            <person name="Wolfe G."/>
            <person name="Wurch L.L."/>
        </authorList>
    </citation>
    <scope>NUCLEOTIDE SEQUENCE</scope>
</reference>
<dbReference type="SMART" id="SM00545">
    <property type="entry name" value="JmjN"/>
    <property type="match status" value="1"/>
</dbReference>
<dbReference type="AlphaFoldDB" id="A0A0D3L1I0"/>
<evidence type="ECO:0000259" key="3">
    <source>
        <dbReference type="PROSITE" id="PS51011"/>
    </source>
</evidence>
<feature type="domain" description="ARID" evidence="3">
    <location>
        <begin position="95"/>
        <end position="188"/>
    </location>
</feature>
<dbReference type="GO" id="GO:0141052">
    <property type="term" value="F:histone H3 demethylase activity"/>
    <property type="evidence" value="ECO:0007669"/>
    <property type="project" value="UniProtKB-ARBA"/>
</dbReference>
<proteinExistence type="predicted"/>
<dbReference type="KEGG" id="ehx:EMIHUDRAFT_194430"/>
<dbReference type="SUPFAM" id="SSF46774">
    <property type="entry name" value="ARID-like"/>
    <property type="match status" value="1"/>
</dbReference>
<sequence length="276" mass="30398">MPTKRASSSAGAGAPASGSLDALRQSLVEAPTFTPTAAEFENPLRYLLSIREEAEKFGICAIQPPPSWKPPFMLDLNKLRFPTRVQKINELLVRKVQRLKFMKALTGFCDGRGTPLKKIPDVSGRAVDLHLLYTLVRKRGGFEQTCAARRWSEVAEQMNMHHAARSHLAQALKKHYHALLLPFERCEAGLDPPPAPKPSRGLKYSLPAVGEVVQLTGPKGVQRSNADVEEVIAYEPPAPGEELCEVCGGGEHNDQMLLCDRFWNIVTTPDQVPSQG</sequence>
<dbReference type="CDD" id="cd16100">
    <property type="entry name" value="ARID"/>
    <property type="match status" value="1"/>
</dbReference>
<dbReference type="InterPro" id="IPR003349">
    <property type="entry name" value="JmjN"/>
</dbReference>
<dbReference type="InterPro" id="IPR001606">
    <property type="entry name" value="ARID_dom"/>
</dbReference>
<keyword evidence="6" id="KW-1185">Reference proteome</keyword>
<evidence type="ECO:0000313" key="5">
    <source>
        <dbReference type="EnsemblProtists" id="EOD41865"/>
    </source>
</evidence>
<dbReference type="GO" id="GO:0010468">
    <property type="term" value="P:regulation of gene expression"/>
    <property type="evidence" value="ECO:0007669"/>
    <property type="project" value="TreeGrafter"/>
</dbReference>